<gene>
    <name evidence="7" type="ORF">V1264_015358</name>
</gene>
<dbReference type="GO" id="GO:0004645">
    <property type="term" value="F:1,4-alpha-oligoglucan phosphorylase activity"/>
    <property type="evidence" value="ECO:0007669"/>
    <property type="project" value="InterPro"/>
</dbReference>
<dbReference type="FunFam" id="3.40.1030.10:FF:000003">
    <property type="entry name" value="Pyrimidine-nucleoside phosphorylase"/>
    <property type="match status" value="1"/>
</dbReference>
<evidence type="ECO:0000256" key="3">
    <source>
        <dbReference type="ARBA" id="ARBA00022676"/>
    </source>
</evidence>
<comment type="similarity">
    <text evidence="1 5">Belongs to the thymidine/pyrimidine-nucleoside phosphorylase family.</text>
</comment>
<comment type="pathway">
    <text evidence="5">Pyrimidine metabolism; dTMP biosynthesis via salvage pathway; dTMP from thymine: step 1/2.</text>
</comment>
<accession>A0AAN9BPU3</accession>
<dbReference type="Pfam" id="PF02885">
    <property type="entry name" value="Glycos_trans_3N"/>
    <property type="match status" value="1"/>
</dbReference>
<dbReference type="Gene3D" id="1.20.970.10">
    <property type="entry name" value="Transferase, Pyrimidine Nucleoside Phosphorylase, Chain C"/>
    <property type="match status" value="1"/>
</dbReference>
<dbReference type="PANTHER" id="PTHR10515">
    <property type="entry name" value="THYMIDINE PHOSPHORYLASE"/>
    <property type="match status" value="1"/>
</dbReference>
<comment type="subunit">
    <text evidence="2 5">Homodimer.</text>
</comment>
<evidence type="ECO:0000256" key="1">
    <source>
        <dbReference type="ARBA" id="ARBA00006915"/>
    </source>
</evidence>
<dbReference type="InterPro" id="IPR036320">
    <property type="entry name" value="Glycosyl_Trfase_fam3_N_dom_sf"/>
</dbReference>
<evidence type="ECO:0000256" key="5">
    <source>
        <dbReference type="PIRNR" id="PIRNR000478"/>
    </source>
</evidence>
<evidence type="ECO:0000313" key="8">
    <source>
        <dbReference type="Proteomes" id="UP001374579"/>
    </source>
</evidence>
<reference evidence="7 8" key="1">
    <citation type="submission" date="2024-02" db="EMBL/GenBank/DDBJ databases">
        <title>Chromosome-scale genome assembly of the rough periwinkle Littorina saxatilis.</title>
        <authorList>
            <person name="De Jode A."/>
            <person name="Faria R."/>
            <person name="Formenti G."/>
            <person name="Sims Y."/>
            <person name="Smith T.P."/>
            <person name="Tracey A."/>
            <person name="Wood J.M.D."/>
            <person name="Zagrodzka Z.B."/>
            <person name="Johannesson K."/>
            <person name="Butlin R.K."/>
            <person name="Leder E.H."/>
        </authorList>
    </citation>
    <scope>NUCLEOTIDE SEQUENCE [LARGE SCALE GENOMIC DNA]</scope>
    <source>
        <strain evidence="7">Snail1</strain>
        <tissue evidence="7">Muscle</tissue>
    </source>
</reference>
<dbReference type="AlphaFoldDB" id="A0AAN9BPU3"/>
<dbReference type="EC" id="2.4.2.4" evidence="5"/>
<keyword evidence="8" id="KW-1185">Reference proteome</keyword>
<dbReference type="InterPro" id="IPR036566">
    <property type="entry name" value="PYNP-like_C_sf"/>
</dbReference>
<comment type="catalytic activity">
    <reaction evidence="5">
        <text>thymidine + phosphate = 2-deoxy-alpha-D-ribose 1-phosphate + thymine</text>
        <dbReference type="Rhea" id="RHEA:16037"/>
        <dbReference type="ChEBI" id="CHEBI:17748"/>
        <dbReference type="ChEBI" id="CHEBI:17821"/>
        <dbReference type="ChEBI" id="CHEBI:43474"/>
        <dbReference type="ChEBI" id="CHEBI:57259"/>
        <dbReference type="EC" id="2.4.2.4"/>
    </reaction>
</comment>
<dbReference type="GO" id="GO:0006213">
    <property type="term" value="P:pyrimidine nucleoside metabolic process"/>
    <property type="evidence" value="ECO:0007669"/>
    <property type="project" value="UniProtKB-UniRule"/>
</dbReference>
<evidence type="ECO:0000256" key="4">
    <source>
        <dbReference type="ARBA" id="ARBA00022679"/>
    </source>
</evidence>
<dbReference type="GO" id="GO:0005829">
    <property type="term" value="C:cytosol"/>
    <property type="evidence" value="ECO:0007669"/>
    <property type="project" value="TreeGrafter"/>
</dbReference>
<dbReference type="InterPro" id="IPR035902">
    <property type="entry name" value="Nuc_phospho_transferase"/>
</dbReference>
<dbReference type="Pfam" id="PF07831">
    <property type="entry name" value="PYNP_C"/>
    <property type="match status" value="1"/>
</dbReference>
<evidence type="ECO:0000256" key="2">
    <source>
        <dbReference type="ARBA" id="ARBA00011738"/>
    </source>
</evidence>
<dbReference type="Proteomes" id="UP001374579">
    <property type="component" value="Unassembled WGS sequence"/>
</dbReference>
<dbReference type="GO" id="GO:0009032">
    <property type="term" value="F:thymidine phosphorylase activity"/>
    <property type="evidence" value="ECO:0007669"/>
    <property type="project" value="UniProtKB-UniRule"/>
</dbReference>
<name>A0AAN9BPU3_9CAEN</name>
<dbReference type="NCBIfam" id="TIGR02644">
    <property type="entry name" value="Y_phosphoryl"/>
    <property type="match status" value="1"/>
</dbReference>
<dbReference type="PANTHER" id="PTHR10515:SF0">
    <property type="entry name" value="THYMIDINE PHOSPHORYLASE"/>
    <property type="match status" value="1"/>
</dbReference>
<proteinExistence type="inferred from homology"/>
<organism evidence="7 8">
    <name type="scientific">Littorina saxatilis</name>
    <dbReference type="NCBI Taxonomy" id="31220"/>
    <lineage>
        <taxon>Eukaryota</taxon>
        <taxon>Metazoa</taxon>
        <taxon>Spiralia</taxon>
        <taxon>Lophotrochozoa</taxon>
        <taxon>Mollusca</taxon>
        <taxon>Gastropoda</taxon>
        <taxon>Caenogastropoda</taxon>
        <taxon>Littorinimorpha</taxon>
        <taxon>Littorinoidea</taxon>
        <taxon>Littorinidae</taxon>
        <taxon>Littorina</taxon>
    </lineage>
</organism>
<dbReference type="InterPro" id="IPR017872">
    <property type="entry name" value="Pyrmidine_PPase_CS"/>
</dbReference>
<protein>
    <recommendedName>
        <fullName evidence="5">Thymidine phosphorylase</fullName>
        <shortName evidence="5">TP</shortName>
        <ecNumber evidence="5">2.4.2.4</ecNumber>
    </recommendedName>
    <alternativeName>
        <fullName evidence="5">TdRPase</fullName>
    </alternativeName>
</protein>
<dbReference type="PROSITE" id="PS00647">
    <property type="entry name" value="THYMID_PHOSPHORYLASE"/>
    <property type="match status" value="1"/>
</dbReference>
<keyword evidence="3 5" id="KW-0328">Glycosyltransferase</keyword>
<dbReference type="SUPFAM" id="SSF52418">
    <property type="entry name" value="Nucleoside phosphorylase/phosphoribosyltransferase catalytic domain"/>
    <property type="match status" value="1"/>
</dbReference>
<dbReference type="NCBIfam" id="NF004490">
    <property type="entry name" value="PRK05820.1"/>
    <property type="match status" value="1"/>
</dbReference>
<dbReference type="SMART" id="SM00941">
    <property type="entry name" value="PYNP_C"/>
    <property type="match status" value="1"/>
</dbReference>
<evidence type="ECO:0000259" key="6">
    <source>
        <dbReference type="SMART" id="SM00941"/>
    </source>
</evidence>
<dbReference type="PIRSF" id="PIRSF000478">
    <property type="entry name" value="TP_PyNP"/>
    <property type="match status" value="1"/>
</dbReference>
<dbReference type="SUPFAM" id="SSF54680">
    <property type="entry name" value="Pyrimidine nucleoside phosphorylase C-terminal domain"/>
    <property type="match status" value="1"/>
</dbReference>
<dbReference type="InterPro" id="IPR000312">
    <property type="entry name" value="Glycosyl_Trfase_fam3"/>
</dbReference>
<dbReference type="GO" id="GO:0006206">
    <property type="term" value="P:pyrimidine nucleobase metabolic process"/>
    <property type="evidence" value="ECO:0007669"/>
    <property type="project" value="InterPro"/>
</dbReference>
<keyword evidence="4 5" id="KW-0808">Transferase</keyword>
<dbReference type="InterPro" id="IPR017459">
    <property type="entry name" value="Glycosyl_Trfase_fam3_N_dom"/>
</dbReference>
<dbReference type="SUPFAM" id="SSF47648">
    <property type="entry name" value="Nucleoside phosphorylase/phosphoribosyltransferase N-terminal domain"/>
    <property type="match status" value="1"/>
</dbReference>
<comment type="function">
    <text evidence="5">Catalyzes the reversible phosphorolysis of thymidine. The produced molecules are then utilized as carbon and energy sources or in the rescue of pyrimidine bases for nucleotide synthesis.</text>
</comment>
<dbReference type="InterPro" id="IPR018090">
    <property type="entry name" value="Pyrmidine_PPas_bac/euk"/>
</dbReference>
<dbReference type="EMBL" id="JBAMIC010000004">
    <property type="protein sequence ID" value="KAK7107425.1"/>
    <property type="molecule type" value="Genomic_DNA"/>
</dbReference>
<sequence length="458" mass="48152">MSTNTNIPAIIGKKRDGGQLTEQEIQTFVDAVVSKTAQDAQIGAWLMAVYLKGMTSEEAVHLTRSMMKSGTVLSWPPEWNGLVVDKHSTGGVGDKVSLVLAPALAACGMKVPMISGRGLGHTGGTLDKLEAIPGFSVEMTPKRMHEVLESIGCCIVGQTGELVPADKVLYAIRDVTATVENPQLITGSIISKKAAEGISTLVLDVKTGNGAFMEDREEAEELARLMVAVGEGLGIKTAGLVSTMDSPLGRAVGHAVEVAEAVHCLQGKGPHDLLDLVVKTGGVTLQLAGKASSYEAGNTMIRNVISDGSALAKFRDMVVAQGSSDDVATRLCDVNGDVWKVLTPSAYKTTLKCQKSGVIQDIQAMPCAKAAQCLGAGRTRAGEAIDLAVGLYFTKCLGDSVTEDTPWVTVHHTTPEVPEAAMTLLKEALVIVPKLTSPIADSRVLNIIGRKSLCTTNH</sequence>
<dbReference type="Gene3D" id="3.40.1030.10">
    <property type="entry name" value="Nucleoside phosphorylase/phosphoribosyltransferase catalytic domain"/>
    <property type="match status" value="1"/>
</dbReference>
<dbReference type="Gene3D" id="3.90.1170.30">
    <property type="entry name" value="Pyrimidine nucleoside phosphorylase-like, C-terminal domain"/>
    <property type="match status" value="1"/>
</dbReference>
<evidence type="ECO:0000313" key="7">
    <source>
        <dbReference type="EMBL" id="KAK7107425.1"/>
    </source>
</evidence>
<dbReference type="InterPro" id="IPR000053">
    <property type="entry name" value="Thymidine/pyrmidine_PPase"/>
</dbReference>
<dbReference type="Pfam" id="PF00591">
    <property type="entry name" value="Glycos_transf_3"/>
    <property type="match status" value="1"/>
</dbReference>
<dbReference type="InterPro" id="IPR013102">
    <property type="entry name" value="PYNP_C"/>
</dbReference>
<comment type="caution">
    <text evidence="7">The sequence shown here is derived from an EMBL/GenBank/DDBJ whole genome shotgun (WGS) entry which is preliminary data.</text>
</comment>
<feature type="domain" description="Pyrimidine nucleoside phosphorylase C-terminal" evidence="6">
    <location>
        <begin position="358"/>
        <end position="432"/>
    </location>
</feature>